<sequence>MDDCLYNIGGISSKTPIAFPPNFKMSNVEKFDGTGDPKQYVRRYLSIAEMKGLDEANFACIPSFTHERLLSSPIGSFRESCDCGTRIEDAINNGQLEKDPTPIPNLGPPTWNLDEYFHFHQKPGHKTDNCFRLKQEIQDLINNGTLPSSNIITKPNIRKNPLPAYPKSQQNWVQIDEIEWDSSKLIETIEVNAVDVRGIWDDEDEILKNAEAMWGLLPKGITKLKTMVVQDNLANIIRSGKHYKPSFLEKDHPGRDIKEGSKHTESKGKEEKEEEDRVLTQLKET</sequence>
<dbReference type="Proteomes" id="UP001459277">
    <property type="component" value="Unassembled WGS sequence"/>
</dbReference>
<gene>
    <name evidence="2" type="ORF">SO802_017570</name>
</gene>
<accession>A0AAW2CKP3</accession>
<name>A0AAW2CKP3_9ROSI</name>
<feature type="compositionally biased region" description="Basic and acidic residues" evidence="1">
    <location>
        <begin position="247"/>
        <end position="285"/>
    </location>
</feature>
<keyword evidence="3" id="KW-1185">Reference proteome</keyword>
<protein>
    <submittedName>
        <fullName evidence="2">Uncharacterized protein</fullName>
    </submittedName>
</protein>
<dbReference type="AlphaFoldDB" id="A0AAW2CKP3"/>
<dbReference type="EMBL" id="JAZDWU010000006">
    <property type="protein sequence ID" value="KAK9997967.1"/>
    <property type="molecule type" value="Genomic_DNA"/>
</dbReference>
<reference evidence="2 3" key="1">
    <citation type="submission" date="2024-01" db="EMBL/GenBank/DDBJ databases">
        <title>A telomere-to-telomere, gap-free genome of sweet tea (Lithocarpus litseifolius).</title>
        <authorList>
            <person name="Zhou J."/>
        </authorList>
    </citation>
    <scope>NUCLEOTIDE SEQUENCE [LARGE SCALE GENOMIC DNA]</scope>
    <source>
        <strain evidence="2">Zhou-2022a</strain>
        <tissue evidence="2">Leaf</tissue>
    </source>
</reference>
<feature type="region of interest" description="Disordered" evidence="1">
    <location>
        <begin position="244"/>
        <end position="285"/>
    </location>
</feature>
<evidence type="ECO:0000313" key="3">
    <source>
        <dbReference type="Proteomes" id="UP001459277"/>
    </source>
</evidence>
<organism evidence="2 3">
    <name type="scientific">Lithocarpus litseifolius</name>
    <dbReference type="NCBI Taxonomy" id="425828"/>
    <lineage>
        <taxon>Eukaryota</taxon>
        <taxon>Viridiplantae</taxon>
        <taxon>Streptophyta</taxon>
        <taxon>Embryophyta</taxon>
        <taxon>Tracheophyta</taxon>
        <taxon>Spermatophyta</taxon>
        <taxon>Magnoliopsida</taxon>
        <taxon>eudicotyledons</taxon>
        <taxon>Gunneridae</taxon>
        <taxon>Pentapetalae</taxon>
        <taxon>rosids</taxon>
        <taxon>fabids</taxon>
        <taxon>Fagales</taxon>
        <taxon>Fagaceae</taxon>
        <taxon>Lithocarpus</taxon>
    </lineage>
</organism>
<comment type="caution">
    <text evidence="2">The sequence shown here is derived from an EMBL/GenBank/DDBJ whole genome shotgun (WGS) entry which is preliminary data.</text>
</comment>
<proteinExistence type="predicted"/>
<evidence type="ECO:0000313" key="2">
    <source>
        <dbReference type="EMBL" id="KAK9997967.1"/>
    </source>
</evidence>
<evidence type="ECO:0000256" key="1">
    <source>
        <dbReference type="SAM" id="MobiDB-lite"/>
    </source>
</evidence>